<evidence type="ECO:0000256" key="1">
    <source>
        <dbReference type="SAM" id="MobiDB-lite"/>
    </source>
</evidence>
<sequence length="155" mass="16419">MFRALCLTVLLTSSQVSSFLFGGGCCQPVSSCCGGGSSWAYAPPTVIGYERIPLYAKVPMPPPQPSYVQPQIQQPGGYQQAPVGYNQGQSIQGPFETGVEVQQPFNNQNQVQTPVQASNYNEQAVSGAEQSGNSAQSGYDSAAVAPSAKRLRKLL</sequence>
<feature type="region of interest" description="Disordered" evidence="1">
    <location>
        <begin position="121"/>
        <end position="155"/>
    </location>
</feature>
<reference evidence="3" key="1">
    <citation type="submission" date="2020-10" db="EMBL/GenBank/DDBJ databases">
        <authorList>
            <person name="Kikuchi T."/>
        </authorList>
    </citation>
    <scope>NUCLEOTIDE SEQUENCE</scope>
    <source>
        <strain evidence="3">NKZ352</strain>
    </source>
</reference>
<proteinExistence type="predicted"/>
<keyword evidence="4" id="KW-1185">Reference proteome</keyword>
<gene>
    <name evidence="3" type="ORF">CAUJ_LOCUS5965</name>
</gene>
<feature type="compositionally biased region" description="Polar residues" evidence="1">
    <location>
        <begin position="121"/>
        <end position="139"/>
    </location>
</feature>
<evidence type="ECO:0000256" key="2">
    <source>
        <dbReference type="SAM" id="SignalP"/>
    </source>
</evidence>
<evidence type="ECO:0000313" key="4">
    <source>
        <dbReference type="Proteomes" id="UP000835052"/>
    </source>
</evidence>
<dbReference type="OrthoDB" id="5877154at2759"/>
<name>A0A8S1H193_9PELO</name>
<feature type="chain" id="PRO_5035758942" evidence="2">
    <location>
        <begin position="19"/>
        <end position="155"/>
    </location>
</feature>
<dbReference type="Proteomes" id="UP000835052">
    <property type="component" value="Unassembled WGS sequence"/>
</dbReference>
<protein>
    <submittedName>
        <fullName evidence="3">Uncharacterized protein</fullName>
    </submittedName>
</protein>
<feature type="signal peptide" evidence="2">
    <location>
        <begin position="1"/>
        <end position="18"/>
    </location>
</feature>
<organism evidence="3 4">
    <name type="scientific">Caenorhabditis auriculariae</name>
    <dbReference type="NCBI Taxonomy" id="2777116"/>
    <lineage>
        <taxon>Eukaryota</taxon>
        <taxon>Metazoa</taxon>
        <taxon>Ecdysozoa</taxon>
        <taxon>Nematoda</taxon>
        <taxon>Chromadorea</taxon>
        <taxon>Rhabditida</taxon>
        <taxon>Rhabditina</taxon>
        <taxon>Rhabditomorpha</taxon>
        <taxon>Rhabditoidea</taxon>
        <taxon>Rhabditidae</taxon>
        <taxon>Peloderinae</taxon>
        <taxon>Caenorhabditis</taxon>
    </lineage>
</organism>
<dbReference type="EMBL" id="CAJGYM010000013">
    <property type="protein sequence ID" value="CAD6190046.1"/>
    <property type="molecule type" value="Genomic_DNA"/>
</dbReference>
<dbReference type="PROSITE" id="PS51257">
    <property type="entry name" value="PROKAR_LIPOPROTEIN"/>
    <property type="match status" value="1"/>
</dbReference>
<comment type="caution">
    <text evidence="3">The sequence shown here is derived from an EMBL/GenBank/DDBJ whole genome shotgun (WGS) entry which is preliminary data.</text>
</comment>
<keyword evidence="2" id="KW-0732">Signal</keyword>
<evidence type="ECO:0000313" key="3">
    <source>
        <dbReference type="EMBL" id="CAD6190046.1"/>
    </source>
</evidence>
<accession>A0A8S1H193</accession>
<dbReference type="AlphaFoldDB" id="A0A8S1H193"/>